<feature type="transmembrane region" description="Helical" evidence="2">
    <location>
        <begin position="24"/>
        <end position="47"/>
    </location>
</feature>
<sequence length="213" mass="23366">MANKNNKHIRLLRSIKPVPHSPKFYLLSGFVLGVLSVSSVLLGYGYYQNHSGSSRTRVNAENHQISDLNHAAESEQIIPKAATPSDQDNIQNPEDGFDQNIENMFKVAKPESNAESKNHTSPFESAFGAQEQKPLIQANDKNKPLKPEIRTIQSSAIKTKIIKGSQKSSLNINADRLSPAQTEKSVELKTTNTSSQEQPSATTLQESAEVALS</sequence>
<accession>A0ABR8W0G6</accession>
<reference evidence="3 4" key="1">
    <citation type="submission" date="2020-08" db="EMBL/GenBank/DDBJ databases">
        <title>A Genomic Blueprint of the Chicken Gut Microbiome.</title>
        <authorList>
            <person name="Gilroy R."/>
            <person name="Ravi A."/>
            <person name="Getino M."/>
            <person name="Pursley I."/>
            <person name="Horton D.L."/>
            <person name="Alikhan N.-F."/>
            <person name="Baker D."/>
            <person name="Gharbi K."/>
            <person name="Hall N."/>
            <person name="Watson M."/>
            <person name="Adriaenssens E.M."/>
            <person name="Foster-Nyarko E."/>
            <person name="Jarju S."/>
            <person name="Secka A."/>
            <person name="Antonio M."/>
            <person name="Oren A."/>
            <person name="Chaudhuri R."/>
            <person name="La Ragione R.M."/>
            <person name="Hildebrand F."/>
            <person name="Pallen M.J."/>
        </authorList>
    </citation>
    <scope>NUCLEOTIDE SEQUENCE [LARGE SCALE GENOMIC DNA]</scope>
    <source>
        <strain evidence="3 4">Sa1BUA6</strain>
    </source>
</reference>
<feature type="compositionally biased region" description="Polar residues" evidence="1">
    <location>
        <begin position="179"/>
        <end position="206"/>
    </location>
</feature>
<dbReference type="RefSeq" id="WP_064096142.1">
    <property type="nucleotide sequence ID" value="NZ_JACSPT010000026.1"/>
</dbReference>
<dbReference type="EMBL" id="JACSPT010000026">
    <property type="protein sequence ID" value="MBD8010515.1"/>
    <property type="molecule type" value="Genomic_DNA"/>
</dbReference>
<feature type="region of interest" description="Disordered" evidence="1">
    <location>
        <begin position="111"/>
        <end position="130"/>
    </location>
</feature>
<evidence type="ECO:0000313" key="3">
    <source>
        <dbReference type="EMBL" id="MBD8010515.1"/>
    </source>
</evidence>
<protein>
    <submittedName>
        <fullName evidence="3">Uncharacterized protein</fullName>
    </submittedName>
</protein>
<evidence type="ECO:0000256" key="1">
    <source>
        <dbReference type="SAM" id="MobiDB-lite"/>
    </source>
</evidence>
<comment type="caution">
    <text evidence="3">The sequence shown here is derived from an EMBL/GenBank/DDBJ whole genome shotgun (WGS) entry which is preliminary data.</text>
</comment>
<evidence type="ECO:0000313" key="4">
    <source>
        <dbReference type="Proteomes" id="UP000621930"/>
    </source>
</evidence>
<organism evidence="3 4">
    <name type="scientific">Acinetobacter pecorum</name>
    <dbReference type="NCBI Taxonomy" id="2762215"/>
    <lineage>
        <taxon>Bacteria</taxon>
        <taxon>Pseudomonadati</taxon>
        <taxon>Pseudomonadota</taxon>
        <taxon>Gammaproteobacteria</taxon>
        <taxon>Moraxellales</taxon>
        <taxon>Moraxellaceae</taxon>
        <taxon>Acinetobacter</taxon>
    </lineage>
</organism>
<feature type="region of interest" description="Disordered" evidence="1">
    <location>
        <begin position="163"/>
        <end position="213"/>
    </location>
</feature>
<proteinExistence type="predicted"/>
<keyword evidence="2" id="KW-0472">Membrane</keyword>
<keyword evidence="2" id="KW-1133">Transmembrane helix</keyword>
<keyword evidence="2" id="KW-0812">Transmembrane</keyword>
<evidence type="ECO:0000256" key="2">
    <source>
        <dbReference type="SAM" id="Phobius"/>
    </source>
</evidence>
<gene>
    <name evidence="3" type="ORF">H9629_14385</name>
</gene>
<keyword evidence="4" id="KW-1185">Reference proteome</keyword>
<dbReference type="Proteomes" id="UP000621930">
    <property type="component" value="Unassembled WGS sequence"/>
</dbReference>
<name>A0ABR8W0G6_9GAMM</name>